<feature type="site" description="Important for enzyme activity" evidence="12">
    <location>
        <position position="430"/>
    </location>
</feature>
<dbReference type="GO" id="GO:0008610">
    <property type="term" value="P:lipid biosynthetic process"/>
    <property type="evidence" value="ECO:0007669"/>
    <property type="project" value="InterPro"/>
</dbReference>
<evidence type="ECO:0000256" key="9">
    <source>
        <dbReference type="PIRSR" id="PIRSR625650-1"/>
    </source>
</evidence>
<sequence>MRTRYFESRHPESDIGYTRLTRPEESARAPTEAVPQYRRFEAAVENGRPAPGMSSSSSSAEQPAATGTGDGGVRLPAAGAPKFDPTVPRKITSAIPKQRQKLLKWNGWGYKDSRFLYQDGTIVFTGDRYPIGGKVSLPHFRDYVVQNFNVDLSDRREGVPVPNSFPPPVPCPEFLEAMERHGVECSQDGEDRLIRCHGQTLHDVHMLRTGTFKRIPDVVLFPTGHEQVVNIVRAANAHNVVLIPYGGGTSVSGSVSCPEGERRPIAALDTSQMNRLLWLDRQNLTACFEAGVVGQDLEREVRKLGYTVGHEPDSYEFSTLGGWVATRASGMKKNVYGNIEDLVVRVRMVTGAGGVLERGLAVPRVSCGPDFNHVVLGSEGTLGVVTEVVIKIRPLPAVRRYGSLVFPDFGAGVRCLREVARERLQPASIRLIDNEQFVFGQALKVPGGLLDGLGDRLKRAYLTRVKRVQLDRIAIATLLFEGHADQVKQQEAKIFAIAQRYGGFSAGSSNGEKGYILTFVIAYIRDLALEYSIVAESFETSVSWDRCESLCINVKSCVRKECAKHNIQHYLISCRVTQTYDAGACVYFYFGFNHAGFANPVHIYEEIENKARDEILASGGSISHHHGVGKIRSRWYPQSVSNVGVQLYKATKRELDPNNIFAAGNLIPPEPSADATSGASLKAKL</sequence>
<dbReference type="InterPro" id="IPR016169">
    <property type="entry name" value="FAD-bd_PCMH_sub2"/>
</dbReference>
<accession>A0A182JL87</accession>
<evidence type="ECO:0000256" key="4">
    <source>
        <dbReference type="ARBA" id="ARBA00011738"/>
    </source>
</evidence>
<dbReference type="InterPro" id="IPR016171">
    <property type="entry name" value="Vanillyl_alc_oxidase_C-sub2"/>
</dbReference>
<dbReference type="SUPFAM" id="SSF55103">
    <property type="entry name" value="FAD-linked oxidases, C-terminal domain"/>
    <property type="match status" value="1"/>
</dbReference>
<evidence type="ECO:0000256" key="5">
    <source>
        <dbReference type="ARBA" id="ARBA00012385"/>
    </source>
</evidence>
<dbReference type="Gene3D" id="3.30.160.650">
    <property type="match status" value="1"/>
</dbReference>
<keyword evidence="13" id="KW-0443">Lipid metabolism</keyword>
<dbReference type="Gene3D" id="3.30.465.10">
    <property type="match status" value="1"/>
</dbReference>
<feature type="binding site" evidence="11">
    <location>
        <begin position="379"/>
        <end position="385"/>
    </location>
    <ligand>
        <name>FAD</name>
        <dbReference type="ChEBI" id="CHEBI:57692"/>
    </ligand>
</feature>
<protein>
    <recommendedName>
        <fullName evidence="5 13">Alkylglycerone-phosphate synthase</fullName>
        <shortName evidence="13">Alkyl-DHAP synthase</shortName>
        <ecNumber evidence="5 13">2.5.1.26</ecNumber>
    </recommendedName>
</protein>
<evidence type="ECO:0000256" key="6">
    <source>
        <dbReference type="ARBA" id="ARBA00022630"/>
    </source>
</evidence>
<comment type="function">
    <text evidence="13">Catalyzes the exchange of an acyl for a long-chain alkyl group and the formation of the ether bond in the biosynthesis of ether phospholipids.</text>
</comment>
<keyword evidence="13" id="KW-0808">Transferase</keyword>
<dbReference type="InterPro" id="IPR016167">
    <property type="entry name" value="FAD-bd_PCMH_sub1"/>
</dbReference>
<feature type="binding site" evidence="10">
    <location>
        <position position="525"/>
    </location>
    <ligand>
        <name>substrate</name>
    </ligand>
</feature>
<organism evidence="15">
    <name type="scientific">Anopheles atroparvus</name>
    <name type="common">European mosquito</name>
    <dbReference type="NCBI Taxonomy" id="41427"/>
    <lineage>
        <taxon>Eukaryota</taxon>
        <taxon>Metazoa</taxon>
        <taxon>Ecdysozoa</taxon>
        <taxon>Arthropoda</taxon>
        <taxon>Hexapoda</taxon>
        <taxon>Insecta</taxon>
        <taxon>Pterygota</taxon>
        <taxon>Neoptera</taxon>
        <taxon>Endopterygota</taxon>
        <taxon>Diptera</taxon>
        <taxon>Nematocera</taxon>
        <taxon>Culicoidea</taxon>
        <taxon>Culicidae</taxon>
        <taxon>Anophelinae</taxon>
        <taxon>Anopheles</taxon>
    </lineage>
</organism>
<dbReference type="Pfam" id="PF02913">
    <property type="entry name" value="FAD-oxidase_C"/>
    <property type="match status" value="1"/>
</dbReference>
<evidence type="ECO:0000256" key="8">
    <source>
        <dbReference type="ARBA" id="ARBA00023140"/>
    </source>
</evidence>
<feature type="active site" description="Proton donor/acceptor" evidence="9">
    <location>
        <position position="587"/>
    </location>
</feature>
<feature type="binding site" evidence="11">
    <location>
        <begin position="244"/>
        <end position="250"/>
    </location>
    <ligand>
        <name>FAD</name>
        <dbReference type="ChEBI" id="CHEBI:57692"/>
    </ligand>
</feature>
<dbReference type="InterPro" id="IPR016166">
    <property type="entry name" value="FAD-bd_PCMH"/>
</dbReference>
<evidence type="ECO:0000256" key="7">
    <source>
        <dbReference type="ARBA" id="ARBA00022827"/>
    </source>
</evidence>
<dbReference type="InterPro" id="IPR004113">
    <property type="entry name" value="FAD-bd_oxidored_4_C"/>
</dbReference>
<dbReference type="InterPro" id="IPR025650">
    <property type="entry name" value="Alkyl-DHAP_Synthase"/>
</dbReference>
<evidence type="ECO:0000256" key="3">
    <source>
        <dbReference type="ARBA" id="ARBA00008000"/>
    </source>
</evidence>
<comment type="similarity">
    <text evidence="3 13">Belongs to the FAD-binding oxidoreductase/transferase type 4 family.</text>
</comment>
<feature type="region of interest" description="Disordered" evidence="14">
    <location>
        <begin position="1"/>
        <end position="88"/>
    </location>
</feature>
<feature type="compositionally biased region" description="Basic and acidic residues" evidence="14">
    <location>
        <begin position="1"/>
        <end position="13"/>
    </location>
</feature>
<dbReference type="AlphaFoldDB" id="A0A182JL87"/>
<dbReference type="Gene3D" id="1.10.45.10">
    <property type="entry name" value="Vanillyl-alcohol Oxidase, Chain A, domain 4"/>
    <property type="match status" value="1"/>
</dbReference>
<dbReference type="EC" id="2.5.1.26" evidence="5 13"/>
<dbReference type="PANTHER" id="PTHR46568:SF1">
    <property type="entry name" value="ALKYLDIHYDROXYACETONEPHOSPHATE SYNTHASE, PEROXISOMAL"/>
    <property type="match status" value="1"/>
</dbReference>
<comment type="catalytic activity">
    <reaction evidence="13">
        <text>a long chain fatty alcohol + a 1-acylglycerone 3-phosphate = a 1-O-alkylglycerone 3-phosphate + a long-chain fatty acid + H(+)</text>
        <dbReference type="Rhea" id="RHEA:36171"/>
        <dbReference type="ChEBI" id="CHEBI:15378"/>
        <dbReference type="ChEBI" id="CHEBI:17135"/>
        <dbReference type="ChEBI" id="CHEBI:57534"/>
        <dbReference type="ChEBI" id="CHEBI:57560"/>
        <dbReference type="ChEBI" id="CHEBI:73315"/>
        <dbReference type="EC" id="2.5.1.26"/>
    </reaction>
</comment>
<dbReference type="SUPFAM" id="SSF56176">
    <property type="entry name" value="FAD-binding/transporter-associated domain-like"/>
    <property type="match status" value="1"/>
</dbReference>
<evidence type="ECO:0000256" key="10">
    <source>
        <dbReference type="PIRSR" id="PIRSR625650-2"/>
    </source>
</evidence>
<evidence type="ECO:0000313" key="15">
    <source>
        <dbReference type="EnsemblMetazoa" id="AATE020162-PA.1"/>
    </source>
</evidence>
<evidence type="ECO:0000256" key="1">
    <source>
        <dbReference type="ARBA" id="ARBA00004275"/>
    </source>
</evidence>
<keyword evidence="7 11" id="KW-0274">FAD</keyword>
<dbReference type="Pfam" id="PF01565">
    <property type="entry name" value="FAD_binding_4"/>
    <property type="match status" value="1"/>
</dbReference>
<reference evidence="15" key="1">
    <citation type="submission" date="2022-08" db="UniProtKB">
        <authorList>
            <consortium name="EnsemblMetazoa"/>
        </authorList>
    </citation>
    <scope>IDENTIFICATION</scope>
    <source>
        <strain evidence="15">EBRO</strain>
    </source>
</reference>
<dbReference type="GO" id="GO:0005777">
    <property type="term" value="C:peroxisome"/>
    <property type="evidence" value="ECO:0007669"/>
    <property type="project" value="UniProtKB-SubCell"/>
</dbReference>
<keyword evidence="6 13" id="KW-0285">Flavoprotein</keyword>
<comment type="cofactor">
    <cofactor evidence="11 13">
        <name>FAD</name>
        <dbReference type="ChEBI" id="CHEBI:57692"/>
    </cofactor>
</comment>
<proteinExistence type="inferred from homology"/>
<dbReference type="Gene3D" id="3.30.300.330">
    <property type="match status" value="1"/>
</dbReference>
<keyword evidence="13" id="KW-0444">Lipid biosynthesis</keyword>
<dbReference type="InterPro" id="IPR006094">
    <property type="entry name" value="Oxid_FAD_bind_N"/>
</dbReference>
<dbReference type="PANTHER" id="PTHR46568">
    <property type="entry name" value="ALKYLDIHYDROXYACETONEPHOSPHATE SYNTHASE, PEROXISOMAL"/>
    <property type="match status" value="1"/>
</dbReference>
<dbReference type="Gene3D" id="3.30.70.3450">
    <property type="match status" value="1"/>
</dbReference>
<evidence type="ECO:0000256" key="2">
    <source>
        <dbReference type="ARBA" id="ARBA00004670"/>
    </source>
</evidence>
<dbReference type="STRING" id="41427.A0A182JL87"/>
<dbReference type="GO" id="GO:0008609">
    <property type="term" value="F:alkylglycerone-phosphate synthase activity"/>
    <property type="evidence" value="ECO:0007669"/>
    <property type="project" value="UniProtKB-EC"/>
</dbReference>
<dbReference type="PROSITE" id="PS51387">
    <property type="entry name" value="FAD_PCMH"/>
    <property type="match status" value="1"/>
</dbReference>
<comment type="pathway">
    <text evidence="2 13">Glycerolipid metabolism; ether lipid biosynthesis.</text>
</comment>
<dbReference type="GO" id="GO:0071949">
    <property type="term" value="F:FAD binding"/>
    <property type="evidence" value="ECO:0007669"/>
    <property type="project" value="InterPro"/>
</dbReference>
<comment type="subunit">
    <text evidence="4 13">Homodimer.</text>
</comment>
<name>A0A182JL87_ANOAO</name>
<evidence type="ECO:0000256" key="12">
    <source>
        <dbReference type="PIRSR" id="PIRSR625650-4"/>
    </source>
</evidence>
<keyword evidence="8 13" id="KW-0576">Peroxisome</keyword>
<evidence type="ECO:0000256" key="11">
    <source>
        <dbReference type="PIRSR" id="PIRSR625650-3"/>
    </source>
</evidence>
<dbReference type="InterPro" id="IPR016164">
    <property type="entry name" value="FAD-linked_Oxase-like_C"/>
</dbReference>
<feature type="binding site" evidence="11">
    <location>
        <begin position="313"/>
        <end position="319"/>
    </location>
    <ligand>
        <name>FAD</name>
        <dbReference type="ChEBI" id="CHEBI:57692"/>
    </ligand>
</feature>
<dbReference type="InterPro" id="IPR036318">
    <property type="entry name" value="FAD-bd_PCMH-like_sf"/>
</dbReference>
<dbReference type="EnsemblMetazoa" id="AATE020162-RA">
    <property type="protein sequence ID" value="AATE020162-PA.1"/>
    <property type="gene ID" value="AATE020162"/>
</dbReference>
<dbReference type="Gene3D" id="3.30.43.10">
    <property type="entry name" value="Uridine Diphospho-n-acetylenolpyruvylglucosamine Reductase, domain 2"/>
    <property type="match status" value="1"/>
</dbReference>
<feature type="binding site" evidence="11">
    <location>
        <begin position="326"/>
        <end position="329"/>
    </location>
    <ligand>
        <name>FAD</name>
        <dbReference type="ChEBI" id="CHEBI:57692"/>
    </ligand>
</feature>
<evidence type="ECO:0000256" key="13">
    <source>
        <dbReference type="RuleBase" id="RU363113"/>
    </source>
</evidence>
<dbReference type="VEuPathDB" id="VectorBase:AATE020162"/>
<evidence type="ECO:0000256" key="14">
    <source>
        <dbReference type="SAM" id="MobiDB-lite"/>
    </source>
</evidence>
<comment type="subcellular location">
    <subcellularLocation>
        <location evidence="1 13">Peroxisome</location>
    </subcellularLocation>
</comment>